<keyword evidence="13" id="KW-1185">Reference proteome</keyword>
<sequence>MDTPHSKSAPLQIPTLGRFPALDRVTYPSDMRNLSVEQLKQIADELRAETIDAVSTTGGHLGASLGVVELTVALHAVFDTPADKVIWDVGHQAYPHKILTGRRDRIRTLRQPGGLSGFTRRSESEYDPFGAAHSSTSISAGLGMAVAHRLRAEEDPSYQERSVIAVIGDGSISAGMAYEAMNNAAVAGPGAERLIVILNDNEMSIAPPVGAMSNYLSRLMSSRKFMGLRELAGKVVKKLPAPVERTARKADEYARGMITGGTLFEELGFYYVGPVDGHDLPQLVAILRNLRDTNNGPILLHVMTEKGHGYRPAEKAGDKYHAVAKFNVVTGEQKKGPAGPPSYTSVFARELVRRAATDEKLTAITAAMPSGTGLDAFAKHYPNRFFDVGIAEQHAVTFAAGMATEGLRPFCAIYSSFLQRAYDQVMHDVVLQKLPVRFAIDRAGLVGADGATHAGSFDIAYLGCLPGISIMAPSDEVELLHMTATAAEFDEGPIALRYPRGNGLGLELPAEGQVLEIGKGRIIREMGRQAGAEKGGVAILSLGPRLAEALKAADMLAAHGLAPTVADARFAKPIDTALVENLARNHAVLITLEEGSIGGFGAQVGHHLASTGLLDHVRFRPMTLPDIFIDHNTQEAQYEQAELTAPHIVKTALSALGIGDMLAINLSNRATGTKS</sequence>
<comment type="similarity">
    <text evidence="2 10">Belongs to the transketolase family. DXPS subfamily.</text>
</comment>
<dbReference type="NCBIfam" id="NF003933">
    <property type="entry name" value="PRK05444.2-2"/>
    <property type="match status" value="1"/>
</dbReference>
<feature type="binding site" evidence="10">
    <location>
        <begin position="132"/>
        <end position="134"/>
    </location>
    <ligand>
        <name>thiamine diphosphate</name>
        <dbReference type="ChEBI" id="CHEBI:58937"/>
    </ligand>
</feature>
<evidence type="ECO:0000256" key="4">
    <source>
        <dbReference type="ARBA" id="ARBA00022679"/>
    </source>
</evidence>
<dbReference type="NCBIfam" id="TIGR00204">
    <property type="entry name" value="dxs"/>
    <property type="match status" value="1"/>
</dbReference>
<keyword evidence="8 10" id="KW-0786">Thiamine pyrophosphate</keyword>
<dbReference type="Gene3D" id="3.40.50.970">
    <property type="match status" value="2"/>
</dbReference>
<keyword evidence="6 10" id="KW-0460">Magnesium</keyword>
<comment type="cofactor">
    <cofactor evidence="10">
        <name>Mg(2+)</name>
        <dbReference type="ChEBI" id="CHEBI:18420"/>
    </cofactor>
    <text evidence="10">Binds 1 Mg(2+) ion per subunit.</text>
</comment>
<dbReference type="InterPro" id="IPR029061">
    <property type="entry name" value="THDP-binding"/>
</dbReference>
<comment type="pathway">
    <text evidence="1 10">Metabolic intermediate biosynthesis; 1-deoxy-D-xylulose 5-phosphate biosynthesis; 1-deoxy-D-xylulose 5-phosphate from D-glyceraldehyde 3-phosphate and pyruvate: step 1/1.</text>
</comment>
<gene>
    <name evidence="10 12" type="primary">dxs</name>
    <name evidence="12" type="ORF">OQ252_09010</name>
</gene>
<evidence type="ECO:0000313" key="12">
    <source>
        <dbReference type="EMBL" id="MCX2561532.1"/>
    </source>
</evidence>
<dbReference type="InterPro" id="IPR020826">
    <property type="entry name" value="Transketolase_BS"/>
</dbReference>
<dbReference type="PANTHER" id="PTHR43322">
    <property type="entry name" value="1-D-DEOXYXYLULOSE 5-PHOSPHATE SYNTHASE-RELATED"/>
    <property type="match status" value="1"/>
</dbReference>
<feature type="binding site" evidence="10">
    <location>
        <position position="310"/>
    </location>
    <ligand>
        <name>thiamine diphosphate</name>
        <dbReference type="ChEBI" id="CHEBI:58937"/>
    </ligand>
</feature>
<evidence type="ECO:0000256" key="1">
    <source>
        <dbReference type="ARBA" id="ARBA00004980"/>
    </source>
</evidence>
<dbReference type="EMBL" id="JAPIUX010000009">
    <property type="protein sequence ID" value="MCX2561532.1"/>
    <property type="molecule type" value="Genomic_DNA"/>
</dbReference>
<evidence type="ECO:0000256" key="10">
    <source>
        <dbReference type="HAMAP-Rule" id="MF_00315"/>
    </source>
</evidence>
<proteinExistence type="inferred from homology"/>
<dbReference type="SMART" id="SM00861">
    <property type="entry name" value="Transket_pyr"/>
    <property type="match status" value="1"/>
</dbReference>
<dbReference type="Proteomes" id="UP001526446">
    <property type="component" value="Unassembled WGS sequence"/>
</dbReference>
<dbReference type="CDD" id="cd07033">
    <property type="entry name" value="TPP_PYR_DXS_TK_like"/>
    <property type="match status" value="1"/>
</dbReference>
<dbReference type="Pfam" id="PF02780">
    <property type="entry name" value="Transketolase_C"/>
    <property type="match status" value="1"/>
</dbReference>
<evidence type="ECO:0000256" key="7">
    <source>
        <dbReference type="ARBA" id="ARBA00022977"/>
    </source>
</evidence>
<feature type="binding site" evidence="10">
    <location>
        <position position="201"/>
    </location>
    <ligand>
        <name>thiamine diphosphate</name>
        <dbReference type="ChEBI" id="CHEBI:58937"/>
    </ligand>
</feature>
<comment type="subunit">
    <text evidence="3 10">Homodimer.</text>
</comment>
<evidence type="ECO:0000256" key="9">
    <source>
        <dbReference type="ARBA" id="ARBA00023229"/>
    </source>
</evidence>
<dbReference type="CDD" id="cd02007">
    <property type="entry name" value="TPP_DXS"/>
    <property type="match status" value="1"/>
</dbReference>
<dbReference type="InterPro" id="IPR009014">
    <property type="entry name" value="Transketo_C/PFOR_II"/>
</dbReference>
<dbReference type="Pfam" id="PF02779">
    <property type="entry name" value="Transket_pyr"/>
    <property type="match status" value="1"/>
</dbReference>
<dbReference type="InterPro" id="IPR005475">
    <property type="entry name" value="Transketolase-like_Pyr-bd"/>
</dbReference>
<dbReference type="GO" id="GO:0008661">
    <property type="term" value="F:1-deoxy-D-xylulose-5-phosphate synthase activity"/>
    <property type="evidence" value="ECO:0007669"/>
    <property type="project" value="UniProtKB-EC"/>
</dbReference>
<dbReference type="Pfam" id="PF13292">
    <property type="entry name" value="DXP_synthase_N"/>
    <property type="match status" value="1"/>
</dbReference>
<name>A0ABT3Q8B2_9PROT</name>
<protein>
    <recommendedName>
        <fullName evidence="10">1-deoxy-D-xylulose-5-phosphate synthase</fullName>
        <ecNumber evidence="10">2.2.1.7</ecNumber>
    </recommendedName>
    <alternativeName>
        <fullName evidence="10">1-deoxyxylulose-5-phosphate synthase</fullName>
        <shortName evidence="10">DXP synthase</shortName>
        <shortName evidence="10">DXPS</shortName>
    </alternativeName>
</protein>
<evidence type="ECO:0000259" key="11">
    <source>
        <dbReference type="SMART" id="SM00861"/>
    </source>
</evidence>
<evidence type="ECO:0000256" key="6">
    <source>
        <dbReference type="ARBA" id="ARBA00022842"/>
    </source>
</evidence>
<comment type="function">
    <text evidence="10">Catalyzes the acyloin condensation reaction between C atoms 2 and 3 of pyruvate and glyceraldehyde 3-phosphate to yield 1-deoxy-D-xylulose-5-phosphate (DXP).</text>
</comment>
<feature type="domain" description="Transketolase-like pyrimidine-binding" evidence="11">
    <location>
        <begin position="341"/>
        <end position="506"/>
    </location>
</feature>
<dbReference type="RefSeq" id="WP_265794506.1">
    <property type="nucleotide sequence ID" value="NZ_JAPIUX010000009.1"/>
</dbReference>
<evidence type="ECO:0000256" key="5">
    <source>
        <dbReference type="ARBA" id="ARBA00022723"/>
    </source>
</evidence>
<dbReference type="InterPro" id="IPR005477">
    <property type="entry name" value="Dxylulose-5-P_synthase"/>
</dbReference>
<dbReference type="Gene3D" id="3.40.50.920">
    <property type="match status" value="1"/>
</dbReference>
<evidence type="ECO:0000256" key="8">
    <source>
        <dbReference type="ARBA" id="ARBA00023052"/>
    </source>
</evidence>
<keyword evidence="4 10" id="KW-0808">Transferase</keyword>
<comment type="catalytic activity">
    <reaction evidence="10">
        <text>D-glyceraldehyde 3-phosphate + pyruvate + H(+) = 1-deoxy-D-xylulose 5-phosphate + CO2</text>
        <dbReference type="Rhea" id="RHEA:12605"/>
        <dbReference type="ChEBI" id="CHEBI:15361"/>
        <dbReference type="ChEBI" id="CHEBI:15378"/>
        <dbReference type="ChEBI" id="CHEBI:16526"/>
        <dbReference type="ChEBI" id="CHEBI:57792"/>
        <dbReference type="ChEBI" id="CHEBI:59776"/>
        <dbReference type="EC" id="2.2.1.7"/>
    </reaction>
</comment>
<reference evidence="12 13" key="1">
    <citation type="submission" date="2022-11" db="EMBL/GenBank/DDBJ databases">
        <title>Genome sequencing of Acetobacter type strain.</title>
        <authorList>
            <person name="Heo J."/>
            <person name="Lee D."/>
            <person name="Han B.-H."/>
            <person name="Hong S.-B."/>
            <person name="Kwon S.-W."/>
        </authorList>
    </citation>
    <scope>NUCLEOTIDE SEQUENCE [LARGE SCALE GENOMIC DNA]</scope>
    <source>
        <strain evidence="12 13">KACC 21251</strain>
    </source>
</reference>
<evidence type="ECO:0000256" key="3">
    <source>
        <dbReference type="ARBA" id="ARBA00011738"/>
    </source>
</evidence>
<feature type="binding site" evidence="10">
    <location>
        <position position="169"/>
    </location>
    <ligand>
        <name>Mg(2+)</name>
        <dbReference type="ChEBI" id="CHEBI:18420"/>
    </ligand>
</feature>
<comment type="cofactor">
    <cofactor evidence="10">
        <name>thiamine diphosphate</name>
        <dbReference type="ChEBI" id="CHEBI:58937"/>
    </cofactor>
    <text evidence="10">Binds 1 thiamine pyrophosphate per subunit.</text>
</comment>
<evidence type="ECO:0000256" key="2">
    <source>
        <dbReference type="ARBA" id="ARBA00011081"/>
    </source>
</evidence>
<dbReference type="PROSITE" id="PS00801">
    <property type="entry name" value="TRANSKETOLASE_1"/>
    <property type="match status" value="1"/>
</dbReference>
<dbReference type="HAMAP" id="MF_00315">
    <property type="entry name" value="DXP_synth"/>
    <property type="match status" value="1"/>
</dbReference>
<feature type="binding site" evidence="10">
    <location>
        <begin position="170"/>
        <end position="171"/>
    </location>
    <ligand>
        <name>thiamine diphosphate</name>
        <dbReference type="ChEBI" id="CHEBI:58937"/>
    </ligand>
</feature>
<dbReference type="InterPro" id="IPR049557">
    <property type="entry name" value="Transketolase_CS"/>
</dbReference>
<feature type="binding site" evidence="10">
    <location>
        <position position="91"/>
    </location>
    <ligand>
        <name>thiamine diphosphate</name>
        <dbReference type="ChEBI" id="CHEBI:58937"/>
    </ligand>
</feature>
<keyword evidence="7 10" id="KW-0784">Thiamine biosynthesis</keyword>
<feature type="binding site" evidence="10">
    <location>
        <position position="201"/>
    </location>
    <ligand>
        <name>Mg(2+)</name>
        <dbReference type="ChEBI" id="CHEBI:18420"/>
    </ligand>
</feature>
<keyword evidence="9 10" id="KW-0414">Isoprene biosynthesis</keyword>
<dbReference type="PROSITE" id="PS00802">
    <property type="entry name" value="TRANSKETOLASE_2"/>
    <property type="match status" value="1"/>
</dbReference>
<dbReference type="SUPFAM" id="SSF52518">
    <property type="entry name" value="Thiamin diphosphate-binding fold (THDP-binding)"/>
    <property type="match status" value="2"/>
</dbReference>
<dbReference type="EC" id="2.2.1.7" evidence="10"/>
<dbReference type="PANTHER" id="PTHR43322:SF5">
    <property type="entry name" value="1-DEOXY-D-XYLULOSE-5-PHOSPHATE SYNTHASE, CHLOROPLASTIC"/>
    <property type="match status" value="1"/>
</dbReference>
<organism evidence="12 13">
    <name type="scientific">Acetobacter farinalis</name>
    <dbReference type="NCBI Taxonomy" id="1260984"/>
    <lineage>
        <taxon>Bacteria</taxon>
        <taxon>Pseudomonadati</taxon>
        <taxon>Pseudomonadota</taxon>
        <taxon>Alphaproteobacteria</taxon>
        <taxon>Acetobacterales</taxon>
        <taxon>Acetobacteraceae</taxon>
        <taxon>Acetobacter</taxon>
    </lineage>
</organism>
<dbReference type="SUPFAM" id="SSF52922">
    <property type="entry name" value="TK C-terminal domain-like"/>
    <property type="match status" value="1"/>
</dbReference>
<dbReference type="InterPro" id="IPR033248">
    <property type="entry name" value="Transketolase_C"/>
</dbReference>
<evidence type="ECO:0000313" key="13">
    <source>
        <dbReference type="Proteomes" id="UP001526446"/>
    </source>
</evidence>
<feature type="binding site" evidence="10">
    <location>
        <position position="392"/>
    </location>
    <ligand>
        <name>thiamine diphosphate</name>
        <dbReference type="ChEBI" id="CHEBI:58937"/>
    </ligand>
</feature>
<keyword evidence="5 10" id="KW-0479">Metal-binding</keyword>
<comment type="caution">
    <text evidence="12">The sequence shown here is derived from an EMBL/GenBank/DDBJ whole genome shotgun (WGS) entry which is preliminary data.</text>
</comment>
<accession>A0ABT3Q8B2</accession>